<gene>
    <name evidence="2" type="ORF">ABHD89_002531</name>
</gene>
<sequence>MFLNKRNKSNELNYLEVLSIRAELTDQERKTLERLRKGYAGEQLYDRILDEVGHEQVNIFRDIWIKADKSLTQIDSLIISDETVIINEIKNYSGQYKYDNNNWYIGKAQISDDPLIQSRRAASKLIKIFRENNMSIHVENKVIFPNPYFILDTNDEQCRASIVKRDRLKYYFRTFNQLPSWSRHEKIIELLKSYTVAEPAHPQQADDNRLTFGRYCPSCTSFNLQSHRSFTICRDCHHKSDNKAHVLAAVRDFQILFNEQNVTTTAIQKMLNHEISNTTVKRYLRQYCTPANNGRFRTYSLRHPHTS</sequence>
<evidence type="ECO:0000259" key="1">
    <source>
        <dbReference type="PROSITE" id="PS50965"/>
    </source>
</evidence>
<dbReference type="Pfam" id="PF08378">
    <property type="entry name" value="NERD"/>
    <property type="match status" value="1"/>
</dbReference>
<keyword evidence="3" id="KW-1185">Reference proteome</keyword>
<reference evidence="2 3" key="1">
    <citation type="submission" date="2024-05" db="EMBL/GenBank/DDBJ databases">
        <title>Genomic Encyclopedia of Type Strains, Phase IV (KMG-IV): sequencing the most valuable type-strain genomes for metagenomic binning, comparative biology and taxonomic classification.</title>
        <authorList>
            <person name="Goeker M."/>
        </authorList>
    </citation>
    <scope>NUCLEOTIDE SEQUENCE [LARGE SCALE GENOMIC DNA]</scope>
    <source>
        <strain evidence="2 3">DSM 25286</strain>
    </source>
</reference>
<dbReference type="RefSeq" id="WP_230822474.1">
    <property type="nucleotide sequence ID" value="NZ_JAJNCU010000008.1"/>
</dbReference>
<evidence type="ECO:0000313" key="2">
    <source>
        <dbReference type="EMBL" id="MET3112105.1"/>
    </source>
</evidence>
<comment type="caution">
    <text evidence="2">The sequence shown here is derived from an EMBL/GenBank/DDBJ whole genome shotgun (WGS) entry which is preliminary data.</text>
</comment>
<dbReference type="EMBL" id="JBDZDV010000008">
    <property type="protein sequence ID" value="MET3112105.1"/>
    <property type="molecule type" value="Genomic_DNA"/>
</dbReference>
<proteinExistence type="predicted"/>
<evidence type="ECO:0000313" key="3">
    <source>
        <dbReference type="Proteomes" id="UP001549019"/>
    </source>
</evidence>
<organism evidence="2 3">
    <name type="scientific">Salinicoccus halitifaciens</name>
    <dbReference type="NCBI Taxonomy" id="1073415"/>
    <lineage>
        <taxon>Bacteria</taxon>
        <taxon>Bacillati</taxon>
        <taxon>Bacillota</taxon>
        <taxon>Bacilli</taxon>
        <taxon>Bacillales</taxon>
        <taxon>Staphylococcaceae</taxon>
        <taxon>Salinicoccus</taxon>
    </lineage>
</organism>
<name>A0ABV2EDJ0_9STAP</name>
<dbReference type="PROSITE" id="PS50965">
    <property type="entry name" value="NERD"/>
    <property type="match status" value="1"/>
</dbReference>
<accession>A0ABV2EDJ0</accession>
<dbReference type="InterPro" id="IPR011528">
    <property type="entry name" value="NERD"/>
</dbReference>
<dbReference type="Proteomes" id="UP001549019">
    <property type="component" value="Unassembled WGS sequence"/>
</dbReference>
<protein>
    <recommendedName>
        <fullName evidence="1">NERD domain-containing protein</fullName>
    </recommendedName>
</protein>
<feature type="domain" description="NERD" evidence="1">
    <location>
        <begin position="37"/>
        <end position="148"/>
    </location>
</feature>